<evidence type="ECO:0000313" key="1">
    <source>
        <dbReference type="EMBL" id="KMQ91982.1"/>
    </source>
</evidence>
<accession>A0A0J7KNS9</accession>
<gene>
    <name evidence="1" type="ORF">RF55_8088</name>
</gene>
<reference evidence="1 2" key="1">
    <citation type="submission" date="2015-04" db="EMBL/GenBank/DDBJ databases">
        <title>Lasius niger genome sequencing.</title>
        <authorList>
            <person name="Konorov E.A."/>
            <person name="Nikitin M.A."/>
            <person name="Kirill M.V."/>
            <person name="Chang P."/>
        </authorList>
    </citation>
    <scope>NUCLEOTIDE SEQUENCE [LARGE SCALE GENOMIC DNA]</scope>
    <source>
        <tissue evidence="1">Whole</tissue>
    </source>
</reference>
<comment type="caution">
    <text evidence="1">The sequence shown here is derived from an EMBL/GenBank/DDBJ whole genome shotgun (WGS) entry which is preliminary data.</text>
</comment>
<evidence type="ECO:0000313" key="2">
    <source>
        <dbReference type="Proteomes" id="UP000036403"/>
    </source>
</evidence>
<name>A0A0J7KNS9_LASNI</name>
<sequence>MEFMMKFITQEREMKHQLNMEQKRNLIATLQQFQNPNAGSTKIPSSEKNVVAFQIMPDLSKNIEECNGKDPVTAKIWLNNIESMRRLHRWPESVALDTAQMHILKGARKWSNARLTELTTWDYFKLLSRRRSALLKVSQ</sequence>
<protein>
    <submittedName>
        <fullName evidence="1">Uncharacterized protein</fullName>
    </submittedName>
</protein>
<dbReference type="PaxDb" id="67767-A0A0J7KNS9"/>
<keyword evidence="2" id="KW-1185">Reference proteome</keyword>
<organism evidence="1 2">
    <name type="scientific">Lasius niger</name>
    <name type="common">Black garden ant</name>
    <dbReference type="NCBI Taxonomy" id="67767"/>
    <lineage>
        <taxon>Eukaryota</taxon>
        <taxon>Metazoa</taxon>
        <taxon>Ecdysozoa</taxon>
        <taxon>Arthropoda</taxon>
        <taxon>Hexapoda</taxon>
        <taxon>Insecta</taxon>
        <taxon>Pterygota</taxon>
        <taxon>Neoptera</taxon>
        <taxon>Endopterygota</taxon>
        <taxon>Hymenoptera</taxon>
        <taxon>Apocrita</taxon>
        <taxon>Aculeata</taxon>
        <taxon>Formicoidea</taxon>
        <taxon>Formicidae</taxon>
        <taxon>Formicinae</taxon>
        <taxon>Lasius</taxon>
        <taxon>Lasius</taxon>
    </lineage>
</organism>
<dbReference type="EMBL" id="LBMM01004925">
    <property type="protein sequence ID" value="KMQ91982.1"/>
    <property type="molecule type" value="Genomic_DNA"/>
</dbReference>
<dbReference type="Proteomes" id="UP000036403">
    <property type="component" value="Unassembled WGS sequence"/>
</dbReference>
<dbReference type="OrthoDB" id="7699282at2759"/>
<proteinExistence type="predicted"/>
<dbReference type="AlphaFoldDB" id="A0A0J7KNS9"/>